<reference evidence="2 3" key="1">
    <citation type="submission" date="2022-05" db="EMBL/GenBank/DDBJ databases">
        <authorList>
            <consortium name="Genoscope - CEA"/>
            <person name="William W."/>
        </authorList>
    </citation>
    <scope>NUCLEOTIDE SEQUENCE [LARGE SCALE GENOMIC DNA]</scope>
</reference>
<dbReference type="PANTHER" id="PTHR43108:SF6">
    <property type="entry name" value="N-SULPHOGLUCOSAMINE SULPHOHYDROLASE"/>
    <property type="match status" value="1"/>
</dbReference>
<dbReference type="EMBL" id="CALNXI010000453">
    <property type="protein sequence ID" value="CAH3027456.1"/>
    <property type="molecule type" value="Genomic_DNA"/>
</dbReference>
<gene>
    <name evidence="2" type="ORF">PEVE_00031597</name>
</gene>
<dbReference type="Proteomes" id="UP001159427">
    <property type="component" value="Unassembled WGS sequence"/>
</dbReference>
<evidence type="ECO:0000313" key="3">
    <source>
        <dbReference type="Proteomes" id="UP001159427"/>
    </source>
</evidence>
<dbReference type="PANTHER" id="PTHR43108">
    <property type="entry name" value="N-ACETYLGLUCOSAMINE-6-SULFATASE FAMILY MEMBER"/>
    <property type="match status" value="1"/>
</dbReference>
<accession>A0ABN8MFX6</accession>
<protein>
    <submittedName>
        <fullName evidence="2">Uncharacterized protein</fullName>
    </submittedName>
</protein>
<comment type="caution">
    <text evidence="2">The sequence shown here is derived from an EMBL/GenBank/DDBJ whole genome shotgun (WGS) entry which is preliminary data.</text>
</comment>
<sequence>MAEPYLLSSPYVTKRWGQISDASVSLLDIVPTILDWFSIDYPSYKLFGTHDVQLTGKSVLPVLKEEPVSGWDTVFASHDLHEVTMYYPMRVMQKNNLKLIHNLWYKMPYPIALDIFTSFTFRDILKRTRNGTETGWIHTLKQYYYRAKWELYDLKSDPKELKNLITIQLIRLK</sequence>
<proteinExistence type="inferred from homology"/>
<keyword evidence="3" id="KW-1185">Reference proteome</keyword>
<dbReference type="SUPFAM" id="SSF53649">
    <property type="entry name" value="Alkaline phosphatase-like"/>
    <property type="match status" value="1"/>
</dbReference>
<comment type="similarity">
    <text evidence="1">Belongs to the sulfatase family.</text>
</comment>
<name>A0ABN8MFX6_9CNID</name>
<organism evidence="2 3">
    <name type="scientific">Porites evermanni</name>
    <dbReference type="NCBI Taxonomy" id="104178"/>
    <lineage>
        <taxon>Eukaryota</taxon>
        <taxon>Metazoa</taxon>
        <taxon>Cnidaria</taxon>
        <taxon>Anthozoa</taxon>
        <taxon>Hexacorallia</taxon>
        <taxon>Scleractinia</taxon>
        <taxon>Fungiina</taxon>
        <taxon>Poritidae</taxon>
        <taxon>Porites</taxon>
    </lineage>
</organism>
<evidence type="ECO:0000256" key="1">
    <source>
        <dbReference type="ARBA" id="ARBA00008779"/>
    </source>
</evidence>
<dbReference type="InterPro" id="IPR017850">
    <property type="entry name" value="Alkaline_phosphatase_core_sf"/>
</dbReference>
<dbReference type="Gene3D" id="3.40.720.10">
    <property type="entry name" value="Alkaline Phosphatase, subunit A"/>
    <property type="match status" value="1"/>
</dbReference>
<evidence type="ECO:0000313" key="2">
    <source>
        <dbReference type="EMBL" id="CAH3027456.1"/>
    </source>
</evidence>